<gene>
    <name evidence="4" type="ORF">HOLleu_00258</name>
</gene>
<dbReference type="PRINTS" id="PR00759">
    <property type="entry name" value="BASICPTASE"/>
</dbReference>
<protein>
    <submittedName>
        <fullName evidence="4">Carboxypeptidase inhibitor SmCI</fullName>
    </submittedName>
</protein>
<evidence type="ECO:0000313" key="4">
    <source>
        <dbReference type="EMBL" id="KAJ8048086.1"/>
    </source>
</evidence>
<reference evidence="4" key="1">
    <citation type="submission" date="2021-10" db="EMBL/GenBank/DDBJ databases">
        <title>Tropical sea cucumber genome reveals ecological adaptation and Cuvierian tubules defense mechanism.</title>
        <authorList>
            <person name="Chen T."/>
        </authorList>
    </citation>
    <scope>NUCLEOTIDE SEQUENCE</scope>
    <source>
        <strain evidence="4">Nanhai2018</strain>
        <tissue evidence="4">Muscle</tissue>
    </source>
</reference>
<dbReference type="InterPro" id="IPR002223">
    <property type="entry name" value="Kunitz_BPTI"/>
</dbReference>
<keyword evidence="2" id="KW-0732">Signal</keyword>
<dbReference type="EMBL" id="JAIZAY010000001">
    <property type="protein sequence ID" value="KAJ8048086.1"/>
    <property type="molecule type" value="Genomic_DNA"/>
</dbReference>
<dbReference type="AlphaFoldDB" id="A0A9Q1CMN6"/>
<dbReference type="Proteomes" id="UP001152320">
    <property type="component" value="Chromosome 1"/>
</dbReference>
<organism evidence="4 5">
    <name type="scientific">Holothuria leucospilota</name>
    <name type="common">Black long sea cucumber</name>
    <name type="synonym">Mertensiothuria leucospilota</name>
    <dbReference type="NCBI Taxonomy" id="206669"/>
    <lineage>
        <taxon>Eukaryota</taxon>
        <taxon>Metazoa</taxon>
        <taxon>Echinodermata</taxon>
        <taxon>Eleutherozoa</taxon>
        <taxon>Echinozoa</taxon>
        <taxon>Holothuroidea</taxon>
        <taxon>Aspidochirotacea</taxon>
        <taxon>Aspidochirotida</taxon>
        <taxon>Holothuriidae</taxon>
        <taxon>Holothuria</taxon>
    </lineage>
</organism>
<dbReference type="PROSITE" id="PS00280">
    <property type="entry name" value="BPTI_KUNITZ_1"/>
    <property type="match status" value="1"/>
</dbReference>
<name>A0A9Q1CMN6_HOLLE</name>
<keyword evidence="5" id="KW-1185">Reference proteome</keyword>
<dbReference type="CDD" id="cd00109">
    <property type="entry name" value="Kunitz-type"/>
    <property type="match status" value="1"/>
</dbReference>
<keyword evidence="1" id="KW-1015">Disulfide bond</keyword>
<evidence type="ECO:0000259" key="3">
    <source>
        <dbReference type="PROSITE" id="PS50279"/>
    </source>
</evidence>
<dbReference type="InterPro" id="IPR050098">
    <property type="entry name" value="TFPI/VKTCI-like"/>
</dbReference>
<evidence type="ECO:0000256" key="2">
    <source>
        <dbReference type="SAM" id="SignalP"/>
    </source>
</evidence>
<comment type="caution">
    <text evidence="4">The sequence shown here is derived from an EMBL/GenBank/DDBJ whole genome shotgun (WGS) entry which is preliminary data.</text>
</comment>
<dbReference type="PANTHER" id="PTHR10083:SF373">
    <property type="entry name" value="SERINE PEPTIDASE INHIBITOR, KUNITZ TYPE, 2"/>
    <property type="match status" value="1"/>
</dbReference>
<feature type="signal peptide" evidence="2">
    <location>
        <begin position="1"/>
        <end position="19"/>
    </location>
</feature>
<feature type="domain" description="BPTI/Kunitz inhibitor" evidence="3">
    <location>
        <begin position="43"/>
        <end position="91"/>
    </location>
</feature>
<dbReference type="SMART" id="SM00131">
    <property type="entry name" value="KU"/>
    <property type="match status" value="1"/>
</dbReference>
<dbReference type="OrthoDB" id="5950222at2759"/>
<dbReference type="SUPFAM" id="SSF57362">
    <property type="entry name" value="BPTI-like"/>
    <property type="match status" value="1"/>
</dbReference>
<accession>A0A9Q1CMN6</accession>
<dbReference type="InterPro" id="IPR036880">
    <property type="entry name" value="Kunitz_BPTI_sf"/>
</dbReference>
<dbReference type="GO" id="GO:0004867">
    <property type="term" value="F:serine-type endopeptidase inhibitor activity"/>
    <property type="evidence" value="ECO:0007669"/>
    <property type="project" value="InterPro"/>
</dbReference>
<dbReference type="PANTHER" id="PTHR10083">
    <property type="entry name" value="KUNITZ-TYPE PROTEASE INHIBITOR-RELATED"/>
    <property type="match status" value="1"/>
</dbReference>
<feature type="chain" id="PRO_5040244730" evidence="2">
    <location>
        <begin position="20"/>
        <end position="102"/>
    </location>
</feature>
<dbReference type="InterPro" id="IPR020901">
    <property type="entry name" value="Prtase_inh_Kunz-CS"/>
</dbReference>
<evidence type="ECO:0000256" key="1">
    <source>
        <dbReference type="ARBA" id="ARBA00023157"/>
    </source>
</evidence>
<dbReference type="PROSITE" id="PS50279">
    <property type="entry name" value="BPTI_KUNITZ_2"/>
    <property type="match status" value="1"/>
</dbReference>
<sequence length="102" mass="11647">MVKFIYCLLLTMSLFGLIAECRRYGTPRCNFELCDVVFLNLACYLPLETGPCKAVKLRFGFKDGQCQQFIYGGCKGNRNNFRTIEDCIDTCGEEDSTDSWLD</sequence>
<dbReference type="Pfam" id="PF00014">
    <property type="entry name" value="Kunitz_BPTI"/>
    <property type="match status" value="1"/>
</dbReference>
<dbReference type="Gene3D" id="4.10.410.10">
    <property type="entry name" value="Pancreatic trypsin inhibitor Kunitz domain"/>
    <property type="match status" value="1"/>
</dbReference>
<dbReference type="FunFam" id="4.10.410.10:FF:000020">
    <property type="entry name" value="Collagen, type VI, alpha 3"/>
    <property type="match status" value="1"/>
</dbReference>
<proteinExistence type="predicted"/>
<dbReference type="GO" id="GO:0005615">
    <property type="term" value="C:extracellular space"/>
    <property type="evidence" value="ECO:0007669"/>
    <property type="project" value="TreeGrafter"/>
</dbReference>
<evidence type="ECO:0000313" key="5">
    <source>
        <dbReference type="Proteomes" id="UP001152320"/>
    </source>
</evidence>